<dbReference type="SUPFAM" id="SSF102405">
    <property type="entry name" value="MCP/YpsA-like"/>
    <property type="match status" value="1"/>
</dbReference>
<dbReference type="EMBL" id="MHUT01000006">
    <property type="protein sequence ID" value="OHA81661.1"/>
    <property type="molecule type" value="Genomic_DNA"/>
</dbReference>
<dbReference type="PANTHER" id="PTHR43022">
    <property type="entry name" value="PROTEIN SMF"/>
    <property type="match status" value="1"/>
</dbReference>
<protein>
    <submittedName>
        <fullName evidence="3">DNA protecting protein DprA</fullName>
    </submittedName>
</protein>
<evidence type="ECO:0000259" key="2">
    <source>
        <dbReference type="Pfam" id="PF02481"/>
    </source>
</evidence>
<dbReference type="GO" id="GO:0009294">
    <property type="term" value="P:DNA-mediated transformation"/>
    <property type="evidence" value="ECO:0007669"/>
    <property type="project" value="InterPro"/>
</dbReference>
<gene>
    <name evidence="3" type="ORF">A3D51_02725</name>
</gene>
<dbReference type="InterPro" id="IPR057666">
    <property type="entry name" value="DrpA_SLOG"/>
</dbReference>
<dbReference type="Pfam" id="PF02481">
    <property type="entry name" value="DNA_processg_A"/>
    <property type="match status" value="1"/>
</dbReference>
<dbReference type="InterPro" id="IPR003488">
    <property type="entry name" value="DprA"/>
</dbReference>
<organism evidence="3 4">
    <name type="scientific">Candidatus Yonathbacteria bacterium RIFCSPHIGHO2_02_FULL_44_14</name>
    <dbReference type="NCBI Taxonomy" id="1802724"/>
    <lineage>
        <taxon>Bacteria</taxon>
        <taxon>Candidatus Yonathiibacteriota</taxon>
    </lineage>
</organism>
<proteinExistence type="inferred from homology"/>
<dbReference type="NCBIfam" id="TIGR00732">
    <property type="entry name" value="dprA"/>
    <property type="match status" value="1"/>
</dbReference>
<feature type="domain" description="Smf/DprA SLOG" evidence="2">
    <location>
        <begin position="15"/>
        <end position="221"/>
    </location>
</feature>
<dbReference type="AlphaFoldDB" id="A0A1G2SB91"/>
<reference evidence="3 4" key="1">
    <citation type="journal article" date="2016" name="Nat. Commun.">
        <title>Thousands of microbial genomes shed light on interconnected biogeochemical processes in an aquifer system.</title>
        <authorList>
            <person name="Anantharaman K."/>
            <person name="Brown C.T."/>
            <person name="Hug L.A."/>
            <person name="Sharon I."/>
            <person name="Castelle C.J."/>
            <person name="Probst A.J."/>
            <person name="Thomas B.C."/>
            <person name="Singh A."/>
            <person name="Wilkins M.J."/>
            <person name="Karaoz U."/>
            <person name="Brodie E.L."/>
            <person name="Williams K.H."/>
            <person name="Hubbard S.S."/>
            <person name="Banfield J.F."/>
        </authorList>
    </citation>
    <scope>NUCLEOTIDE SEQUENCE [LARGE SCALE GENOMIC DNA]</scope>
</reference>
<name>A0A1G2SB91_9BACT</name>
<dbReference type="Proteomes" id="UP000179118">
    <property type="component" value="Unassembled WGS sequence"/>
</dbReference>
<evidence type="ECO:0000313" key="3">
    <source>
        <dbReference type="EMBL" id="OHA81661.1"/>
    </source>
</evidence>
<dbReference type="Gene3D" id="3.40.50.450">
    <property type="match status" value="1"/>
</dbReference>
<accession>A0A1G2SB91</accession>
<evidence type="ECO:0000256" key="1">
    <source>
        <dbReference type="ARBA" id="ARBA00006525"/>
    </source>
</evidence>
<dbReference type="PANTHER" id="PTHR43022:SF1">
    <property type="entry name" value="PROTEIN SMF"/>
    <property type="match status" value="1"/>
</dbReference>
<evidence type="ECO:0000313" key="4">
    <source>
        <dbReference type="Proteomes" id="UP000179118"/>
    </source>
</evidence>
<comment type="caution">
    <text evidence="3">The sequence shown here is derived from an EMBL/GenBank/DDBJ whole genome shotgun (WGS) entry which is preliminary data.</text>
</comment>
<comment type="similarity">
    <text evidence="1">Belongs to the DprA/Smf family.</text>
</comment>
<sequence>MSSVHLYTISTLPPVEFPKALLEIPQPPGKLFVVGELPDPSEYYYLSVVGSRKYTSYGRETCERIIQGLAGYPICIVSGLALGIDGIAHRAALDAGLRTVAVPGSGLAPSVIYPRAHLGLAKEIVENGGALLSEYESDFHATPWSFPQRNRIMAGLSQGVLIIEAEEKSGTLITARMALDYNRNVFTVPGPIFSATSKGTNNLLRQGATPITCAKDLLEEIGFVEQSFRESADSGLGPSLDLTLFSPEEQALLILLDEPREREELLASLDTPPAQTLSLLTILEIKGIIQERLGKIERVK</sequence>